<proteinExistence type="predicted"/>
<keyword evidence="2" id="KW-1185">Reference proteome</keyword>
<reference evidence="1 2" key="1">
    <citation type="journal article" date="2018" name="PLoS ONE">
        <title>The draft genome of Kipferlia bialata reveals reductive genome evolution in fornicate parasites.</title>
        <authorList>
            <person name="Tanifuji G."/>
            <person name="Takabayashi S."/>
            <person name="Kume K."/>
            <person name="Takagi M."/>
            <person name="Nakayama T."/>
            <person name="Kamikawa R."/>
            <person name="Inagaki Y."/>
            <person name="Hashimoto T."/>
        </authorList>
    </citation>
    <scope>NUCLEOTIDE SEQUENCE [LARGE SCALE GENOMIC DNA]</scope>
    <source>
        <strain evidence="1">NY0173</strain>
    </source>
</reference>
<dbReference type="EMBL" id="BDIP01007268">
    <property type="protein sequence ID" value="GIQ91171.1"/>
    <property type="molecule type" value="Genomic_DNA"/>
</dbReference>
<sequence length="34" mass="3624">MATWDGNMVCAACGCVARQVIDEGMGRNFDTDGE</sequence>
<accession>A0A9K3D936</accession>
<dbReference type="AlphaFoldDB" id="A0A9K3D936"/>
<feature type="non-terminal residue" evidence="1">
    <location>
        <position position="1"/>
    </location>
</feature>
<name>A0A9K3D936_9EUKA</name>
<organism evidence="1 2">
    <name type="scientific">Kipferlia bialata</name>
    <dbReference type="NCBI Taxonomy" id="797122"/>
    <lineage>
        <taxon>Eukaryota</taxon>
        <taxon>Metamonada</taxon>
        <taxon>Carpediemonas-like organisms</taxon>
        <taxon>Kipferlia</taxon>
    </lineage>
</organism>
<comment type="caution">
    <text evidence="1">The sequence shown here is derived from an EMBL/GenBank/DDBJ whole genome shotgun (WGS) entry which is preliminary data.</text>
</comment>
<evidence type="ECO:0000313" key="1">
    <source>
        <dbReference type="EMBL" id="GIQ91171.1"/>
    </source>
</evidence>
<protein>
    <submittedName>
        <fullName evidence="1">Uncharacterized protein</fullName>
    </submittedName>
</protein>
<dbReference type="Proteomes" id="UP000265618">
    <property type="component" value="Unassembled WGS sequence"/>
</dbReference>
<gene>
    <name evidence="1" type="ORF">KIPB_014306</name>
</gene>
<evidence type="ECO:0000313" key="2">
    <source>
        <dbReference type="Proteomes" id="UP000265618"/>
    </source>
</evidence>